<evidence type="ECO:0000256" key="5">
    <source>
        <dbReference type="ARBA" id="ARBA00022679"/>
    </source>
</evidence>
<evidence type="ECO:0000256" key="10">
    <source>
        <dbReference type="ARBA" id="ARBA00023136"/>
    </source>
</evidence>
<proteinExistence type="predicted"/>
<comment type="subcellular location">
    <subcellularLocation>
        <location evidence="2">Membrane</location>
    </subcellularLocation>
</comment>
<feature type="transmembrane region" description="Helical" evidence="11">
    <location>
        <begin position="12"/>
        <end position="30"/>
    </location>
</feature>
<dbReference type="SUPFAM" id="SSF55874">
    <property type="entry name" value="ATPase domain of HSP90 chaperone/DNA topoisomerase II/histidine kinase"/>
    <property type="match status" value="1"/>
</dbReference>
<feature type="domain" description="Histidine kinase" evidence="12">
    <location>
        <begin position="230"/>
        <end position="446"/>
    </location>
</feature>
<comment type="catalytic activity">
    <reaction evidence="1">
        <text>ATP + protein L-histidine = ADP + protein N-phospho-L-histidine.</text>
        <dbReference type="EC" id="2.7.13.3"/>
    </reaction>
</comment>
<comment type="caution">
    <text evidence="14">The sequence shown here is derived from an EMBL/GenBank/DDBJ whole genome shotgun (WGS) entry which is preliminary data.</text>
</comment>
<keyword evidence="9" id="KW-0902">Two-component regulatory system</keyword>
<dbReference type="InterPro" id="IPR036097">
    <property type="entry name" value="HisK_dim/P_sf"/>
</dbReference>
<dbReference type="SMART" id="SM00388">
    <property type="entry name" value="HisKA"/>
    <property type="match status" value="1"/>
</dbReference>
<dbReference type="GO" id="GO:0005886">
    <property type="term" value="C:plasma membrane"/>
    <property type="evidence" value="ECO:0007669"/>
    <property type="project" value="TreeGrafter"/>
</dbReference>
<dbReference type="EC" id="2.7.13.3" evidence="3"/>
<dbReference type="Gene3D" id="1.10.287.130">
    <property type="match status" value="1"/>
</dbReference>
<dbReference type="SMART" id="SM00387">
    <property type="entry name" value="HATPase_c"/>
    <property type="match status" value="1"/>
</dbReference>
<organism evidence="14 15">
    <name type="scientific">Jiulongibacter sediminis</name>
    <dbReference type="NCBI Taxonomy" id="1605367"/>
    <lineage>
        <taxon>Bacteria</taxon>
        <taxon>Pseudomonadati</taxon>
        <taxon>Bacteroidota</taxon>
        <taxon>Cytophagia</taxon>
        <taxon>Cytophagales</taxon>
        <taxon>Leadbetterellaceae</taxon>
        <taxon>Jiulongibacter</taxon>
    </lineage>
</organism>
<dbReference type="InterPro" id="IPR004358">
    <property type="entry name" value="Sig_transdc_His_kin-like_C"/>
</dbReference>
<keyword evidence="8 11" id="KW-1133">Transmembrane helix</keyword>
<dbReference type="InterPro" id="IPR003594">
    <property type="entry name" value="HATPase_dom"/>
</dbReference>
<feature type="domain" description="HAMP" evidence="13">
    <location>
        <begin position="169"/>
        <end position="222"/>
    </location>
</feature>
<keyword evidence="6 11" id="KW-0812">Transmembrane</keyword>
<dbReference type="EMBL" id="LGTQ01000006">
    <property type="protein sequence ID" value="KPM48957.1"/>
    <property type="molecule type" value="Genomic_DNA"/>
</dbReference>
<keyword evidence="15" id="KW-1185">Reference proteome</keyword>
<dbReference type="PANTHER" id="PTHR45436">
    <property type="entry name" value="SENSOR HISTIDINE KINASE YKOH"/>
    <property type="match status" value="1"/>
</dbReference>
<gene>
    <name evidence="14" type="ORF">AFM12_10440</name>
</gene>
<dbReference type="Pfam" id="PF00672">
    <property type="entry name" value="HAMP"/>
    <property type="match status" value="1"/>
</dbReference>
<dbReference type="CDD" id="cd00082">
    <property type="entry name" value="HisKA"/>
    <property type="match status" value="1"/>
</dbReference>
<dbReference type="PANTHER" id="PTHR45436:SF5">
    <property type="entry name" value="SENSOR HISTIDINE KINASE TRCS"/>
    <property type="match status" value="1"/>
</dbReference>
<evidence type="ECO:0000256" key="9">
    <source>
        <dbReference type="ARBA" id="ARBA00023012"/>
    </source>
</evidence>
<accession>A0A0P7BWD5</accession>
<evidence type="ECO:0000256" key="8">
    <source>
        <dbReference type="ARBA" id="ARBA00022989"/>
    </source>
</evidence>
<evidence type="ECO:0000256" key="7">
    <source>
        <dbReference type="ARBA" id="ARBA00022777"/>
    </source>
</evidence>
<dbReference type="InterPro" id="IPR003661">
    <property type="entry name" value="HisK_dim/P_dom"/>
</dbReference>
<evidence type="ECO:0000256" key="6">
    <source>
        <dbReference type="ARBA" id="ARBA00022692"/>
    </source>
</evidence>
<dbReference type="Gene3D" id="6.10.340.10">
    <property type="match status" value="1"/>
</dbReference>
<dbReference type="AlphaFoldDB" id="A0A0P7BWD5"/>
<evidence type="ECO:0000256" key="1">
    <source>
        <dbReference type="ARBA" id="ARBA00000085"/>
    </source>
</evidence>
<dbReference type="InterPro" id="IPR005467">
    <property type="entry name" value="His_kinase_dom"/>
</dbReference>
<evidence type="ECO:0000259" key="13">
    <source>
        <dbReference type="PROSITE" id="PS50885"/>
    </source>
</evidence>
<dbReference type="SUPFAM" id="SSF47384">
    <property type="entry name" value="Homodimeric domain of signal transducing histidine kinase"/>
    <property type="match status" value="1"/>
</dbReference>
<dbReference type="CDD" id="cd00075">
    <property type="entry name" value="HATPase"/>
    <property type="match status" value="1"/>
</dbReference>
<dbReference type="GO" id="GO:0000155">
    <property type="term" value="F:phosphorelay sensor kinase activity"/>
    <property type="evidence" value="ECO:0007669"/>
    <property type="project" value="InterPro"/>
</dbReference>
<protein>
    <recommendedName>
        <fullName evidence="3">histidine kinase</fullName>
        <ecNumber evidence="3">2.7.13.3</ecNumber>
    </recommendedName>
</protein>
<evidence type="ECO:0000256" key="3">
    <source>
        <dbReference type="ARBA" id="ARBA00012438"/>
    </source>
</evidence>
<feature type="transmembrane region" description="Helical" evidence="11">
    <location>
        <begin position="148"/>
        <end position="168"/>
    </location>
</feature>
<evidence type="ECO:0000313" key="15">
    <source>
        <dbReference type="Proteomes" id="UP000050454"/>
    </source>
</evidence>
<dbReference type="Proteomes" id="UP000050454">
    <property type="component" value="Unassembled WGS sequence"/>
</dbReference>
<evidence type="ECO:0000313" key="14">
    <source>
        <dbReference type="EMBL" id="KPM48957.1"/>
    </source>
</evidence>
<keyword evidence="10 11" id="KW-0472">Membrane</keyword>
<dbReference type="InterPro" id="IPR050428">
    <property type="entry name" value="TCS_sensor_his_kinase"/>
</dbReference>
<dbReference type="PROSITE" id="PS50109">
    <property type="entry name" value="HIS_KIN"/>
    <property type="match status" value="1"/>
</dbReference>
<dbReference type="InterPro" id="IPR036890">
    <property type="entry name" value="HATPase_C_sf"/>
</dbReference>
<evidence type="ECO:0000256" key="11">
    <source>
        <dbReference type="SAM" id="Phobius"/>
    </source>
</evidence>
<dbReference type="PRINTS" id="PR00344">
    <property type="entry name" value="BCTRLSENSOR"/>
</dbReference>
<evidence type="ECO:0000259" key="12">
    <source>
        <dbReference type="PROSITE" id="PS50109"/>
    </source>
</evidence>
<dbReference type="OrthoDB" id="594725at2"/>
<dbReference type="SMART" id="SM00304">
    <property type="entry name" value="HAMP"/>
    <property type="match status" value="1"/>
</dbReference>
<sequence length="446" mass="50726">MRITEKRPLQAGLVVICTMSLFSFIIYRIYERHKISTFFELLEERADLRIAQIKEDKGLISSNFLPLRSEQFAIYNERGQVSYCLDDEPKEIDLPIIQRVATEGRFFLTTDSTQCIYKLTSNNESSLIVYESASDRLGNARLAYLRQLLLIGSILCSLLTYIIMRFVVHQEMQPFLSIIQKMRRINTENLADKLDESEVPNEVGEMAQVFNNLTDRLNKSIKQQKSFISSVSHELRNPLAILQGITEVALLKKREPEDYVLSLHRIGKEISKMTRLINNLLLLSKTQSNPEDIKFEAGRIDEVVWKAKDQLIKQNPQYQILVTFEENPESDHSLILPKMNEDLLVLAFTNLMDNACKYSPDNSVDISIAALNTSLNLLFHNSGPGISVNDLENITKPFFRSSNASRTEGFGLGLSLVSQILSLHDAPFDITSNPEEGTLVTISFPI</sequence>
<dbReference type="InterPro" id="IPR003660">
    <property type="entry name" value="HAMP_dom"/>
</dbReference>
<dbReference type="PROSITE" id="PS50885">
    <property type="entry name" value="HAMP"/>
    <property type="match status" value="1"/>
</dbReference>
<keyword evidence="4" id="KW-0597">Phosphoprotein</keyword>
<dbReference type="Pfam" id="PF02518">
    <property type="entry name" value="HATPase_c"/>
    <property type="match status" value="1"/>
</dbReference>
<name>A0A0P7BWD5_9BACT</name>
<dbReference type="FunFam" id="1.10.287.130:FF:000001">
    <property type="entry name" value="Two-component sensor histidine kinase"/>
    <property type="match status" value="1"/>
</dbReference>
<evidence type="ECO:0000256" key="4">
    <source>
        <dbReference type="ARBA" id="ARBA00022553"/>
    </source>
</evidence>
<dbReference type="RefSeq" id="WP_055147675.1">
    <property type="nucleotide sequence ID" value="NZ_JXSZ01000006.1"/>
</dbReference>
<evidence type="ECO:0000256" key="2">
    <source>
        <dbReference type="ARBA" id="ARBA00004370"/>
    </source>
</evidence>
<dbReference type="STRING" id="1605367.AFM12_10440"/>
<dbReference type="Gene3D" id="3.30.565.10">
    <property type="entry name" value="Histidine kinase-like ATPase, C-terminal domain"/>
    <property type="match status" value="1"/>
</dbReference>
<reference evidence="14 15" key="1">
    <citation type="submission" date="2015-07" db="EMBL/GenBank/DDBJ databases">
        <title>The draft genome sequence of Leadbetterella sp. JN14-9.</title>
        <authorList>
            <person name="Liu Y."/>
            <person name="Du J."/>
            <person name="Shao Z."/>
        </authorList>
    </citation>
    <scope>NUCLEOTIDE SEQUENCE [LARGE SCALE GENOMIC DNA]</scope>
    <source>
        <strain evidence="14 15">JN14-9</strain>
    </source>
</reference>
<keyword evidence="7" id="KW-0418">Kinase</keyword>
<keyword evidence="5" id="KW-0808">Transferase</keyword>
<dbReference type="Pfam" id="PF00512">
    <property type="entry name" value="HisKA"/>
    <property type="match status" value="1"/>
</dbReference>